<sequence>MPSRRVAAELNTGTYYLTLTVQRWYYLFDRHNRWQIMSDSLHYCQNNKGLELNGYVFMLNHIHLIVTSQDVAGFLRDFKRFTSAKFKTNLETTEPNVLKLFVDAQGGYRFWMETNAPKKIENPAFYLQKLNYIHENPVRKGYVAHAEHWLWSSANPASPLTTKLLG</sequence>
<dbReference type="InterPro" id="IPR036515">
    <property type="entry name" value="Transposase_17_sf"/>
</dbReference>
<accession>A0ABY3CE09</accession>
<evidence type="ECO:0000313" key="3">
    <source>
        <dbReference type="Proteomes" id="UP000733744"/>
    </source>
</evidence>
<dbReference type="EMBL" id="RYFG02000022">
    <property type="protein sequence ID" value="TRX01143.1"/>
    <property type="molecule type" value="Genomic_DNA"/>
</dbReference>
<dbReference type="PANTHER" id="PTHR36966">
    <property type="entry name" value="REP-ASSOCIATED TYROSINE TRANSPOSASE"/>
    <property type="match status" value="1"/>
</dbReference>
<dbReference type="Proteomes" id="UP000733744">
    <property type="component" value="Unassembled WGS sequence"/>
</dbReference>
<dbReference type="SMART" id="SM01321">
    <property type="entry name" value="Y1_Tnp"/>
    <property type="match status" value="1"/>
</dbReference>
<protein>
    <recommendedName>
        <fullName evidence="1">Transposase IS200-like domain-containing protein</fullName>
    </recommendedName>
</protein>
<dbReference type="InterPro" id="IPR002686">
    <property type="entry name" value="Transposase_17"/>
</dbReference>
<evidence type="ECO:0000259" key="1">
    <source>
        <dbReference type="SMART" id="SM01321"/>
    </source>
</evidence>
<dbReference type="RefSeq" id="WP_127030654.1">
    <property type="nucleotide sequence ID" value="NZ_RYFG02000022.1"/>
</dbReference>
<name>A0ABY3CE09_9GAMM</name>
<dbReference type="PANTHER" id="PTHR36966:SF1">
    <property type="entry name" value="REP-ASSOCIATED TYROSINE TRANSPOSASE"/>
    <property type="match status" value="1"/>
</dbReference>
<proteinExistence type="predicted"/>
<organism evidence="2 3">
    <name type="scientific">Candidatus Methylobacter oryzae</name>
    <dbReference type="NCBI Taxonomy" id="2497749"/>
    <lineage>
        <taxon>Bacteria</taxon>
        <taxon>Pseudomonadati</taxon>
        <taxon>Pseudomonadota</taxon>
        <taxon>Gammaproteobacteria</taxon>
        <taxon>Methylococcales</taxon>
        <taxon>Methylococcaceae</taxon>
        <taxon>Methylobacter</taxon>
    </lineage>
</organism>
<evidence type="ECO:0000313" key="2">
    <source>
        <dbReference type="EMBL" id="TRX01143.1"/>
    </source>
</evidence>
<gene>
    <name evidence="2" type="ORF">EKO24_004240</name>
</gene>
<dbReference type="SUPFAM" id="SSF143422">
    <property type="entry name" value="Transposase IS200-like"/>
    <property type="match status" value="1"/>
</dbReference>
<comment type="caution">
    <text evidence="2">The sequence shown here is derived from an EMBL/GenBank/DDBJ whole genome shotgun (WGS) entry which is preliminary data.</text>
</comment>
<reference evidence="2 3" key="1">
    <citation type="journal article" date="2019" name="Antonie Van Leeuwenhoek">
        <title>Description of 'Ca. Methylobacter oryzae' KRF1, a novel species from the environmentally important Methylobacter clade 2.</title>
        <authorList>
            <person name="Khatri K."/>
            <person name="Mohite J.A."/>
            <person name="Pandit P.S."/>
            <person name="Bahulikar R."/>
            <person name="Rahalkar M.C."/>
        </authorList>
    </citation>
    <scope>NUCLEOTIDE SEQUENCE [LARGE SCALE GENOMIC DNA]</scope>
    <source>
        <strain evidence="2 3">KRF1</strain>
    </source>
</reference>
<dbReference type="Gene3D" id="3.30.70.1290">
    <property type="entry name" value="Transposase IS200-like"/>
    <property type="match status" value="1"/>
</dbReference>
<keyword evidence="3" id="KW-1185">Reference proteome</keyword>
<dbReference type="InterPro" id="IPR052715">
    <property type="entry name" value="RAYT_transposase"/>
</dbReference>
<feature type="domain" description="Transposase IS200-like" evidence="1">
    <location>
        <begin position="10"/>
        <end position="136"/>
    </location>
</feature>